<dbReference type="Gene3D" id="1.10.20.10">
    <property type="entry name" value="Histone, subunit A"/>
    <property type="match status" value="1"/>
</dbReference>
<evidence type="ECO:0000256" key="6">
    <source>
        <dbReference type="ARBA" id="ARBA00023242"/>
    </source>
</evidence>
<protein>
    <recommendedName>
        <fullName evidence="3">Transcription initiation factor TFIID subunit 8</fullName>
    </recommendedName>
    <alternativeName>
        <fullName evidence="7">TBP-associated factor 8</fullName>
    </alternativeName>
</protein>
<feature type="domain" description="Bromodomain associated" evidence="9">
    <location>
        <begin position="70"/>
        <end position="147"/>
    </location>
</feature>
<dbReference type="InterPro" id="IPR009072">
    <property type="entry name" value="Histone-fold"/>
</dbReference>
<dbReference type="PANTHER" id="PTHR46469">
    <property type="entry name" value="TRANSCRIPTION INITIATION FACTOR TFIID SUBUNIT 8"/>
    <property type="match status" value="1"/>
</dbReference>
<keyword evidence="6" id="KW-0539">Nucleus</keyword>
<evidence type="ECO:0000256" key="4">
    <source>
        <dbReference type="ARBA" id="ARBA00023015"/>
    </source>
</evidence>
<dbReference type="InterPro" id="IPR006565">
    <property type="entry name" value="BTP"/>
</dbReference>
<dbReference type="InterPro" id="IPR037818">
    <property type="entry name" value="TAF8"/>
</dbReference>
<name>A0A8C4Q8C6_EPTBU</name>
<comment type="subcellular location">
    <subcellularLocation>
        <location evidence="1">Nucleus</location>
    </subcellularLocation>
</comment>
<evidence type="ECO:0000259" key="9">
    <source>
        <dbReference type="SMART" id="SM00576"/>
    </source>
</evidence>
<evidence type="ECO:0000256" key="8">
    <source>
        <dbReference type="SAM" id="MobiDB-lite"/>
    </source>
</evidence>
<evidence type="ECO:0000256" key="3">
    <source>
        <dbReference type="ARBA" id="ARBA00017307"/>
    </source>
</evidence>
<dbReference type="CDD" id="cd08049">
    <property type="entry name" value="TAF8"/>
    <property type="match status" value="1"/>
</dbReference>
<dbReference type="Ensembl" id="ENSEBUT00000011818.1">
    <property type="protein sequence ID" value="ENSEBUP00000011253.1"/>
    <property type="gene ID" value="ENSEBUG00000007222.1"/>
</dbReference>
<keyword evidence="4" id="KW-0805">Transcription regulation</keyword>
<reference evidence="10" key="1">
    <citation type="submission" date="2025-08" db="UniProtKB">
        <authorList>
            <consortium name="Ensembl"/>
        </authorList>
    </citation>
    <scope>IDENTIFICATION</scope>
</reference>
<dbReference type="GO" id="GO:0006367">
    <property type="term" value="P:transcription initiation at RNA polymerase II promoter"/>
    <property type="evidence" value="ECO:0007669"/>
    <property type="project" value="TreeGrafter"/>
</dbReference>
<dbReference type="Proteomes" id="UP000694388">
    <property type="component" value="Unplaced"/>
</dbReference>
<dbReference type="SMART" id="SM00576">
    <property type="entry name" value="BTP"/>
    <property type="match status" value="1"/>
</dbReference>
<dbReference type="GO" id="GO:0046982">
    <property type="term" value="F:protein heterodimerization activity"/>
    <property type="evidence" value="ECO:0007669"/>
    <property type="project" value="InterPro"/>
</dbReference>
<evidence type="ECO:0000256" key="5">
    <source>
        <dbReference type="ARBA" id="ARBA00023163"/>
    </source>
</evidence>
<dbReference type="GeneTree" id="ENSGT00390000017567"/>
<keyword evidence="11" id="KW-1185">Reference proteome</keyword>
<dbReference type="Pfam" id="PF07524">
    <property type="entry name" value="Bromo_TP"/>
    <property type="match status" value="1"/>
</dbReference>
<evidence type="ECO:0000313" key="10">
    <source>
        <dbReference type="Ensembl" id="ENSEBUP00000011253.1"/>
    </source>
</evidence>
<dbReference type="GO" id="GO:0005669">
    <property type="term" value="C:transcription factor TFIID complex"/>
    <property type="evidence" value="ECO:0007669"/>
    <property type="project" value="InterPro"/>
</dbReference>
<dbReference type="Pfam" id="PF10406">
    <property type="entry name" value="TAF8_C"/>
    <property type="match status" value="1"/>
</dbReference>
<comment type="similarity">
    <text evidence="2">Belongs to the TAF8 family.</text>
</comment>
<feature type="region of interest" description="Disordered" evidence="8">
    <location>
        <begin position="161"/>
        <end position="180"/>
    </location>
</feature>
<reference evidence="10" key="2">
    <citation type="submission" date="2025-09" db="UniProtKB">
        <authorList>
            <consortium name="Ensembl"/>
        </authorList>
    </citation>
    <scope>IDENTIFICATION</scope>
</reference>
<proteinExistence type="inferred from homology"/>
<evidence type="ECO:0000313" key="11">
    <source>
        <dbReference type="Proteomes" id="UP000694388"/>
    </source>
</evidence>
<feature type="region of interest" description="Disordered" evidence="8">
    <location>
        <begin position="304"/>
        <end position="340"/>
    </location>
</feature>
<dbReference type="SUPFAM" id="SSF47113">
    <property type="entry name" value="Histone-fold"/>
    <property type="match status" value="1"/>
</dbReference>
<sequence>MKIICCGCKITSFTLSRPSSICLPFLFLPSLSSLKSSTAPSLYMDPIICSFSLAPLRRPGRGGATAAENYFAARRRTLQVAASALLTEAGFEATEYAALETLTEMLQSYISEVGRSARALCEHTARTHPVPSDLLLCLSEMGFDVEALPAYAKRTHRIALSAPPTSHMPNTPKGLPTGQRRARPQYIPAHYPEFPDPHTYIRTPTYREPLTEYQVLRERSAAQRRDVERALTRFVAKTGPTYNLFDTDSAAFPLISCQPSPNTYLSALLPSHLAEEAASLDNRDNGITTMGDSENGHGLEAVHSSASLLPDMGVNRPGEEPPIDNPYLRPVRKPKVRRRK</sequence>
<dbReference type="CDD" id="cd22918">
    <property type="entry name" value="HFD_TAF8"/>
    <property type="match status" value="1"/>
</dbReference>
<dbReference type="PANTHER" id="PTHR46469:SF1">
    <property type="entry name" value="TRANSCRIPTION INITIATION FACTOR TFIID SUBUNIT 8"/>
    <property type="match status" value="1"/>
</dbReference>
<evidence type="ECO:0000256" key="2">
    <source>
        <dbReference type="ARBA" id="ARBA00008767"/>
    </source>
</evidence>
<evidence type="ECO:0000256" key="1">
    <source>
        <dbReference type="ARBA" id="ARBA00004123"/>
    </source>
</evidence>
<organism evidence="10 11">
    <name type="scientific">Eptatretus burgeri</name>
    <name type="common">Inshore hagfish</name>
    <dbReference type="NCBI Taxonomy" id="7764"/>
    <lineage>
        <taxon>Eukaryota</taxon>
        <taxon>Metazoa</taxon>
        <taxon>Chordata</taxon>
        <taxon>Craniata</taxon>
        <taxon>Vertebrata</taxon>
        <taxon>Cyclostomata</taxon>
        <taxon>Myxini</taxon>
        <taxon>Myxiniformes</taxon>
        <taxon>Myxinidae</taxon>
        <taxon>Eptatretinae</taxon>
        <taxon>Eptatretus</taxon>
    </lineage>
</organism>
<keyword evidence="5" id="KW-0804">Transcription</keyword>
<feature type="compositionally biased region" description="Basic residues" evidence="8">
    <location>
        <begin position="330"/>
        <end position="340"/>
    </location>
</feature>
<accession>A0A8C4Q8C6</accession>
<evidence type="ECO:0000256" key="7">
    <source>
        <dbReference type="ARBA" id="ARBA00031721"/>
    </source>
</evidence>
<dbReference type="InterPro" id="IPR019473">
    <property type="entry name" value="TFIID_su8_C"/>
</dbReference>
<dbReference type="AlphaFoldDB" id="A0A8C4Q8C6"/>